<name>A0A543NEH0_9ACTN</name>
<gene>
    <name evidence="3" type="ORF">FHX37_0076</name>
</gene>
<keyword evidence="4" id="KW-1185">Reference proteome</keyword>
<dbReference type="InterPro" id="IPR006976">
    <property type="entry name" value="VanZ-like"/>
</dbReference>
<proteinExistence type="predicted"/>
<sequence>MWQILLYLNYATFSLALLAFLPISFFAALAKHKKRKSFAASKAIAPLIFLVYFYILVRPVGGWSETGQSDPSITLNPVDAFRYADAGLTWQMAGLNMLLFVPLGIIVFLAANTSIVMWLAGPLFSFAIEASQSALGTGRQSDTVDLVANSAGYITGVAFSLAALFAVRYLTRSSVHTGSEANAARG</sequence>
<keyword evidence="1" id="KW-1133">Transmembrane helix</keyword>
<feature type="transmembrane region" description="Helical" evidence="1">
    <location>
        <begin position="6"/>
        <end position="30"/>
    </location>
</feature>
<accession>A0A543NEH0</accession>
<evidence type="ECO:0000259" key="2">
    <source>
        <dbReference type="Pfam" id="PF04892"/>
    </source>
</evidence>
<evidence type="ECO:0000313" key="4">
    <source>
        <dbReference type="Proteomes" id="UP000317422"/>
    </source>
</evidence>
<feature type="transmembrane region" description="Helical" evidence="1">
    <location>
        <begin position="88"/>
        <end position="109"/>
    </location>
</feature>
<dbReference type="EMBL" id="VFQC01000001">
    <property type="protein sequence ID" value="TQN30215.1"/>
    <property type="molecule type" value="Genomic_DNA"/>
</dbReference>
<comment type="caution">
    <text evidence="3">The sequence shown here is derived from an EMBL/GenBank/DDBJ whole genome shotgun (WGS) entry which is preliminary data.</text>
</comment>
<evidence type="ECO:0000256" key="1">
    <source>
        <dbReference type="SAM" id="Phobius"/>
    </source>
</evidence>
<dbReference type="OrthoDB" id="3426543at2"/>
<reference evidence="3 4" key="1">
    <citation type="submission" date="2019-06" db="EMBL/GenBank/DDBJ databases">
        <title>Sequencing the genomes of 1000 actinobacteria strains.</title>
        <authorList>
            <person name="Klenk H.-P."/>
        </authorList>
    </citation>
    <scope>NUCLEOTIDE SEQUENCE [LARGE SCALE GENOMIC DNA]</scope>
    <source>
        <strain evidence="3 4">DSM 45015</strain>
    </source>
</reference>
<protein>
    <submittedName>
        <fullName evidence="3">VanZ like protein</fullName>
    </submittedName>
</protein>
<keyword evidence="1" id="KW-0472">Membrane</keyword>
<dbReference type="Proteomes" id="UP000317422">
    <property type="component" value="Unassembled WGS sequence"/>
</dbReference>
<feature type="transmembrane region" description="Helical" evidence="1">
    <location>
        <begin position="116"/>
        <end position="135"/>
    </location>
</feature>
<dbReference type="AlphaFoldDB" id="A0A543NEH0"/>
<feature type="domain" description="VanZ-like" evidence="2">
    <location>
        <begin position="45"/>
        <end position="160"/>
    </location>
</feature>
<feature type="transmembrane region" description="Helical" evidence="1">
    <location>
        <begin position="147"/>
        <end position="167"/>
    </location>
</feature>
<dbReference type="Pfam" id="PF04892">
    <property type="entry name" value="VanZ"/>
    <property type="match status" value="1"/>
</dbReference>
<organism evidence="3 4">
    <name type="scientific">Haloactinospora alba</name>
    <dbReference type="NCBI Taxonomy" id="405555"/>
    <lineage>
        <taxon>Bacteria</taxon>
        <taxon>Bacillati</taxon>
        <taxon>Actinomycetota</taxon>
        <taxon>Actinomycetes</taxon>
        <taxon>Streptosporangiales</taxon>
        <taxon>Nocardiopsidaceae</taxon>
        <taxon>Haloactinospora</taxon>
    </lineage>
</organism>
<feature type="transmembrane region" description="Helical" evidence="1">
    <location>
        <begin position="37"/>
        <end position="57"/>
    </location>
</feature>
<keyword evidence="1" id="KW-0812">Transmembrane</keyword>
<dbReference type="RefSeq" id="WP_141921490.1">
    <property type="nucleotide sequence ID" value="NZ_VFQC01000001.1"/>
</dbReference>
<evidence type="ECO:0000313" key="3">
    <source>
        <dbReference type="EMBL" id="TQN30215.1"/>
    </source>
</evidence>